<protein>
    <submittedName>
        <fullName evidence="1">Sulfotransferase</fullName>
    </submittedName>
</protein>
<proteinExistence type="predicted"/>
<dbReference type="RefSeq" id="WP_128148374.1">
    <property type="nucleotide sequence ID" value="NZ_SAVB01000008.1"/>
</dbReference>
<dbReference type="EMBL" id="SAVB01000008">
    <property type="protein sequence ID" value="RWR49817.1"/>
    <property type="molecule type" value="Genomic_DNA"/>
</dbReference>
<accession>A0A443LKS7</accession>
<comment type="caution">
    <text evidence="1">The sequence shown here is derived from an EMBL/GenBank/DDBJ whole genome shotgun (WGS) entry which is preliminary data.</text>
</comment>
<keyword evidence="2" id="KW-1185">Reference proteome</keyword>
<name>A0A443LKS7_9RHOB</name>
<keyword evidence="1" id="KW-0808">Transferase</keyword>
<dbReference type="GO" id="GO:0016740">
    <property type="term" value="F:transferase activity"/>
    <property type="evidence" value="ECO:0007669"/>
    <property type="project" value="UniProtKB-KW"/>
</dbReference>
<reference evidence="1 2" key="1">
    <citation type="submission" date="2019-01" db="EMBL/GenBank/DDBJ databases">
        <title>Sinorhodobacter populi sp. nov. isolated from the symptomatic bark tissue of Populus euramericana canker.</title>
        <authorList>
            <person name="Xu G."/>
        </authorList>
    </citation>
    <scope>NUCLEOTIDE SEQUENCE [LARGE SCALE GENOMIC DNA]</scope>
    <source>
        <strain evidence="1 2">CCTCC AB2012026</strain>
    </source>
</reference>
<gene>
    <name evidence="1" type="ORF">EOW65_07625</name>
</gene>
<dbReference type="AlphaFoldDB" id="A0A443LKS7"/>
<evidence type="ECO:0000313" key="1">
    <source>
        <dbReference type="EMBL" id="RWR49817.1"/>
    </source>
</evidence>
<evidence type="ECO:0000313" key="2">
    <source>
        <dbReference type="Proteomes" id="UP000286594"/>
    </source>
</evidence>
<dbReference type="SUPFAM" id="SSF52540">
    <property type="entry name" value="P-loop containing nucleoside triphosphate hydrolases"/>
    <property type="match status" value="1"/>
</dbReference>
<dbReference type="Gene3D" id="3.40.50.300">
    <property type="entry name" value="P-loop containing nucleotide triphosphate hydrolases"/>
    <property type="match status" value="1"/>
</dbReference>
<dbReference type="Pfam" id="PF13469">
    <property type="entry name" value="Sulfotransfer_3"/>
    <property type="match status" value="1"/>
</dbReference>
<dbReference type="OrthoDB" id="7841591at2"/>
<dbReference type="Proteomes" id="UP000286594">
    <property type="component" value="Unassembled WGS sequence"/>
</dbReference>
<sequence length="242" mass="28298">MEKTELFVLGCPHSGTTRFAHLLNTNPDVCVGVERATSFLRRTNRLPKNLLQKEIFFTFEECDAKRPDTSPIWKDFYDDLEARWDQARVVGDKLPSLFLFFPQVLEDFPEAKFISLSKNIYQVAQSWDRRTDLSGMNYKDGVKRWNRANIEVLKAIEDRPNNWLVVQVEKFFDGDISELRRVTDFLGVSLHPKMLEDFRKAARHYQENLKESEASFITDAEKLDTIKAQADFSAYERLLKYA</sequence>
<dbReference type="InterPro" id="IPR027417">
    <property type="entry name" value="P-loop_NTPase"/>
</dbReference>
<organism evidence="1 2">
    <name type="scientific">Paenirhodobacter ferrireducens</name>
    <dbReference type="NCBI Taxonomy" id="1215032"/>
    <lineage>
        <taxon>Bacteria</taxon>
        <taxon>Pseudomonadati</taxon>
        <taxon>Pseudomonadota</taxon>
        <taxon>Alphaproteobacteria</taxon>
        <taxon>Rhodobacterales</taxon>
        <taxon>Rhodobacter group</taxon>
        <taxon>Paenirhodobacter</taxon>
    </lineage>
</organism>